<evidence type="ECO:0000256" key="1">
    <source>
        <dbReference type="ARBA" id="ARBA00022723"/>
    </source>
</evidence>
<dbReference type="AlphaFoldDB" id="A0AAJ5ZD90"/>
<gene>
    <name evidence="6" type="ORF">P5S46_21230</name>
</gene>
<dbReference type="InterPro" id="IPR000962">
    <property type="entry name" value="Znf_DskA_TraR"/>
</dbReference>
<evidence type="ECO:0000313" key="6">
    <source>
        <dbReference type="EMBL" id="WFG00287.1"/>
    </source>
</evidence>
<dbReference type="RefSeq" id="WP_128342730.1">
    <property type="nucleotide sequence ID" value="NZ_CAWOMG010000077.1"/>
</dbReference>
<feature type="zinc finger region" description="dksA C4-type" evidence="4">
    <location>
        <begin position="85"/>
        <end position="109"/>
    </location>
</feature>
<keyword evidence="1" id="KW-0479">Metal-binding</keyword>
<proteinExistence type="predicted"/>
<protein>
    <submittedName>
        <fullName evidence="6">TraR/DksA C4-type zinc finger protein</fullName>
    </submittedName>
</protein>
<evidence type="ECO:0000256" key="3">
    <source>
        <dbReference type="ARBA" id="ARBA00022833"/>
    </source>
</evidence>
<evidence type="ECO:0000256" key="2">
    <source>
        <dbReference type="ARBA" id="ARBA00022771"/>
    </source>
</evidence>
<keyword evidence="3" id="KW-0862">Zinc</keyword>
<geneLocation type="plasmid" evidence="6 7">
    <name>pAC1520</name>
</geneLocation>
<dbReference type="SUPFAM" id="SSF57716">
    <property type="entry name" value="Glucocorticoid receptor-like (DNA-binding domain)"/>
    <property type="match status" value="1"/>
</dbReference>
<organism evidence="6 7">
    <name type="scientific">Aeromonas caviae</name>
    <name type="common">Aeromonas punctata</name>
    <dbReference type="NCBI Taxonomy" id="648"/>
    <lineage>
        <taxon>Bacteria</taxon>
        <taxon>Pseudomonadati</taxon>
        <taxon>Pseudomonadota</taxon>
        <taxon>Gammaproteobacteria</taxon>
        <taxon>Aeromonadales</taxon>
        <taxon>Aeromonadaceae</taxon>
        <taxon>Aeromonas</taxon>
    </lineage>
</organism>
<dbReference type="Gene3D" id="1.20.120.910">
    <property type="entry name" value="DksA, coiled-coil domain"/>
    <property type="match status" value="1"/>
</dbReference>
<dbReference type="Proteomes" id="UP001218423">
    <property type="component" value="Plasmid pAC1520"/>
</dbReference>
<dbReference type="EMBL" id="CP120943">
    <property type="protein sequence ID" value="WFG00287.1"/>
    <property type="molecule type" value="Genomic_DNA"/>
</dbReference>
<dbReference type="GO" id="GO:0008270">
    <property type="term" value="F:zinc ion binding"/>
    <property type="evidence" value="ECO:0007669"/>
    <property type="project" value="UniProtKB-KW"/>
</dbReference>
<name>A0AAJ5ZD90_AERCA</name>
<dbReference type="PROSITE" id="PS51128">
    <property type="entry name" value="ZF_DKSA_2"/>
    <property type="match status" value="1"/>
</dbReference>
<keyword evidence="6" id="KW-0614">Plasmid</keyword>
<accession>A0AAJ5ZD90</accession>
<evidence type="ECO:0000259" key="5">
    <source>
        <dbReference type="Pfam" id="PF01258"/>
    </source>
</evidence>
<sequence>MIDDVMTENERLDVIARIRGELGDIEQRIPDLRSVISGGEAYSDDSMIASRNEANATAMMEIGRLTHRKVALVEALKKANDIGICEDCGNDVPYKRYIINPATTLCTSCQEIREIKSKHVRQAA</sequence>
<feature type="domain" description="Zinc finger DksA/TraR C4-type" evidence="5">
    <location>
        <begin position="83"/>
        <end position="114"/>
    </location>
</feature>
<evidence type="ECO:0000256" key="4">
    <source>
        <dbReference type="PROSITE-ProRule" id="PRU00510"/>
    </source>
</evidence>
<evidence type="ECO:0000313" key="7">
    <source>
        <dbReference type="Proteomes" id="UP001218423"/>
    </source>
</evidence>
<reference evidence="6" key="1">
    <citation type="submission" date="2023-03" db="EMBL/GenBank/DDBJ databases">
        <title>Aeromonas caviae strain AC1520.</title>
        <authorList>
            <person name="Xie T."/>
            <person name="Zhang Q."/>
            <person name="Deng J."/>
            <person name="Li X."/>
        </authorList>
    </citation>
    <scope>NUCLEOTIDE SEQUENCE</scope>
    <source>
        <strain evidence="6">AC1520</strain>
        <plasmid evidence="6">pAC1520</plasmid>
    </source>
</reference>
<keyword evidence="2" id="KW-0863">Zinc-finger</keyword>
<dbReference type="Pfam" id="PF01258">
    <property type="entry name" value="zf-dskA_traR"/>
    <property type="match status" value="1"/>
</dbReference>